<name>W1P4F6_AMBTC</name>
<proteinExistence type="predicted"/>
<evidence type="ECO:0000313" key="1">
    <source>
        <dbReference type="EMBL" id="ERN02798.1"/>
    </source>
</evidence>
<reference evidence="2" key="1">
    <citation type="journal article" date="2013" name="Science">
        <title>The Amborella genome and the evolution of flowering plants.</title>
        <authorList>
            <consortium name="Amborella Genome Project"/>
        </authorList>
    </citation>
    <scope>NUCLEOTIDE SEQUENCE [LARGE SCALE GENOMIC DNA]</scope>
</reference>
<dbReference type="HOGENOM" id="CLU_1654520_0_0_1"/>
<gene>
    <name evidence="1" type="ORF">AMTR_s00086p00105150</name>
</gene>
<dbReference type="EMBL" id="KI394485">
    <property type="protein sequence ID" value="ERN02798.1"/>
    <property type="molecule type" value="Genomic_DNA"/>
</dbReference>
<dbReference type="Gramene" id="ERN02798">
    <property type="protein sequence ID" value="ERN02798"/>
    <property type="gene ID" value="AMTR_s00086p00105150"/>
</dbReference>
<protein>
    <submittedName>
        <fullName evidence="1">Uncharacterized protein</fullName>
    </submittedName>
</protein>
<dbReference type="AlphaFoldDB" id="W1P4F6"/>
<dbReference type="Proteomes" id="UP000017836">
    <property type="component" value="Unassembled WGS sequence"/>
</dbReference>
<evidence type="ECO:0000313" key="2">
    <source>
        <dbReference type="Proteomes" id="UP000017836"/>
    </source>
</evidence>
<organism evidence="1 2">
    <name type="scientific">Amborella trichopoda</name>
    <dbReference type="NCBI Taxonomy" id="13333"/>
    <lineage>
        <taxon>Eukaryota</taxon>
        <taxon>Viridiplantae</taxon>
        <taxon>Streptophyta</taxon>
        <taxon>Embryophyta</taxon>
        <taxon>Tracheophyta</taxon>
        <taxon>Spermatophyta</taxon>
        <taxon>Magnoliopsida</taxon>
        <taxon>Amborellales</taxon>
        <taxon>Amborellaceae</taxon>
        <taxon>Amborella</taxon>
    </lineage>
</organism>
<sequence length="160" mass="17751">MTVFIKITTYDGVDYPTQVEKDTPDDVVKVDECHEVLPQKGPRPVQVLWWRQRRSCLWKFCLLLPNVETSNLGAATEDTEEEGKVRKMFNDIGTDSEAPLEVTYKSLVKNVGSSNGKGVAKCTRSSTRLAARGVIFGGAHNKTVKYVDATLLVLRTDSSS</sequence>
<keyword evidence="2" id="KW-1185">Reference proteome</keyword>
<accession>W1P4F6</accession>